<evidence type="ECO:0000256" key="2">
    <source>
        <dbReference type="ARBA" id="ARBA00022519"/>
    </source>
</evidence>
<dbReference type="GO" id="GO:0005886">
    <property type="term" value="C:plasma membrane"/>
    <property type="evidence" value="ECO:0007669"/>
    <property type="project" value="UniProtKB-SubCell"/>
</dbReference>
<evidence type="ECO:0000256" key="7">
    <source>
        <dbReference type="SAM" id="Phobius"/>
    </source>
</evidence>
<comment type="similarity">
    <text evidence="4">Belongs to the methyl-accepting chemotaxis (MCP) protein family.</text>
</comment>
<dbReference type="PANTHER" id="PTHR32089:SF120">
    <property type="entry name" value="METHYL-ACCEPTING CHEMOTAXIS PROTEIN TLPQ"/>
    <property type="match status" value="1"/>
</dbReference>
<dbReference type="InterPro" id="IPR004089">
    <property type="entry name" value="MCPsignal_dom"/>
</dbReference>
<dbReference type="Pfam" id="PF12729">
    <property type="entry name" value="4HB_MCP_1"/>
    <property type="match status" value="1"/>
</dbReference>
<dbReference type="GO" id="GO:0007165">
    <property type="term" value="P:signal transduction"/>
    <property type="evidence" value="ECO:0007669"/>
    <property type="project" value="UniProtKB-KW"/>
</dbReference>
<evidence type="ECO:0000256" key="5">
    <source>
        <dbReference type="PROSITE-ProRule" id="PRU00284"/>
    </source>
</evidence>
<dbReference type="PROSITE" id="PS50111">
    <property type="entry name" value="CHEMOTAXIS_TRANSDUC_2"/>
    <property type="match status" value="1"/>
</dbReference>
<dbReference type="SMART" id="SM00304">
    <property type="entry name" value="HAMP"/>
    <property type="match status" value="1"/>
</dbReference>
<evidence type="ECO:0000256" key="4">
    <source>
        <dbReference type="ARBA" id="ARBA00029447"/>
    </source>
</evidence>
<name>A0A1Y6J014_9VIBR</name>
<proteinExistence type="inferred from homology"/>
<evidence type="ECO:0000259" key="9">
    <source>
        <dbReference type="PROSITE" id="PS50192"/>
    </source>
</evidence>
<feature type="domain" description="HAMP" evidence="10">
    <location>
        <begin position="331"/>
        <end position="383"/>
    </location>
</feature>
<evidence type="ECO:0000256" key="6">
    <source>
        <dbReference type="SAM" id="Coils"/>
    </source>
</evidence>
<dbReference type="FunFam" id="1.10.287.950:FF:000001">
    <property type="entry name" value="Methyl-accepting chemotaxis sensory transducer"/>
    <property type="match status" value="1"/>
</dbReference>
<dbReference type="SMART" id="SM00283">
    <property type="entry name" value="MA"/>
    <property type="match status" value="1"/>
</dbReference>
<keyword evidence="7" id="KW-0472">Membrane</keyword>
<dbReference type="SUPFAM" id="SSF58104">
    <property type="entry name" value="Methyl-accepting chemotaxis protein (MCP) signaling domain"/>
    <property type="match status" value="1"/>
</dbReference>
<dbReference type="PRINTS" id="PR00260">
    <property type="entry name" value="CHEMTRNSDUCR"/>
</dbReference>
<dbReference type="InterPro" id="IPR003660">
    <property type="entry name" value="HAMP_dom"/>
</dbReference>
<feature type="transmembrane region" description="Helical" evidence="7">
    <location>
        <begin position="310"/>
        <end position="331"/>
    </location>
</feature>
<dbReference type="InterPro" id="IPR000727">
    <property type="entry name" value="T_SNARE_dom"/>
</dbReference>
<gene>
    <name evidence="11" type="primary">pctA_1</name>
    <name evidence="11" type="ORF">VIM7927_02920</name>
</gene>
<dbReference type="Proteomes" id="UP000196125">
    <property type="component" value="Unassembled WGS sequence"/>
</dbReference>
<reference evidence="11 12" key="1">
    <citation type="submission" date="2017-05" db="EMBL/GenBank/DDBJ databases">
        <authorList>
            <person name="Song R."/>
            <person name="Chenine A.L."/>
            <person name="Ruprecht R.M."/>
        </authorList>
    </citation>
    <scope>NUCLEOTIDE SEQUENCE [LARGE SCALE GENOMIC DNA]</scope>
    <source>
        <strain evidence="11 12">CECT 7927</strain>
    </source>
</reference>
<feature type="coiled-coil region" evidence="6">
    <location>
        <begin position="456"/>
        <end position="483"/>
    </location>
</feature>
<dbReference type="PROSITE" id="PS50192">
    <property type="entry name" value="T_SNARE"/>
    <property type="match status" value="1"/>
</dbReference>
<protein>
    <submittedName>
        <fullName evidence="11">Methyl-accepting chemotaxis protein PctA</fullName>
    </submittedName>
</protein>
<sequence>MSLVKRIVSGFAILLVALLAMGMVSYYAMNQIQKDLHRITDDTLPLSQRANDIKVNILQQNQIVMSMYNEDHLEHIDGIESSFNDIESRLTDMINTIPNDLIVQSEVLSEALTDIKQNRRNYSANSKELITLHRQSISINQKINSELKILNNLQRRLTYYLAKYSSSRYTDKDFQLTVVGLDREVKRVLNAFSTYLVDGKLAGFNTRLEGADVVISGLFKVIKQYDTDKGKLFTLMLEPLLFELTDPNGLYQLYNVQAQNKEQVNELLAETNKNIDGLLVSVNSFVGQAQEMVRNAQTDSEASIALIERVMLIVSAVAVLIAVMMPLRIAGWVRQALKRFREALMEMTQGDLRVRFDQSKRDEFGELGGYLNDLADNLRQTFSELISSADNLTQVSDGNARVSEQTTSAVSHQQQLLESTASAMTEMESSVAEVAQRAQDTMMAAEQASEQVQSVGQMIQQAVDNIKEQAEQIEETSQTALELNEYGQKIDGIIETIQEIAEQTNLLALNAAIEAARAGEQGRGFAVVADEVRLLASRTKNSTEEIQKMIEVMQNLIRAVVDTININVSKNETNIAAAEEADSGLRRMSGAITQIVEMNMQIATATEEQSATAKEISASVVHISDSAEETAQGAKNNADSSLSLKEQSYHQRQLIEKYRV</sequence>
<evidence type="ECO:0000313" key="12">
    <source>
        <dbReference type="Proteomes" id="UP000196125"/>
    </source>
</evidence>
<feature type="domain" description="T-SNARE coiled-coil homology" evidence="9">
    <location>
        <begin position="575"/>
        <end position="637"/>
    </location>
</feature>
<evidence type="ECO:0000259" key="10">
    <source>
        <dbReference type="PROSITE" id="PS50885"/>
    </source>
</evidence>
<comment type="subcellular location">
    <subcellularLocation>
        <location evidence="1">Cell inner membrane</location>
        <topology evidence="1">Multi-pass membrane protein</topology>
    </subcellularLocation>
</comment>
<evidence type="ECO:0000256" key="1">
    <source>
        <dbReference type="ARBA" id="ARBA00004429"/>
    </source>
</evidence>
<dbReference type="AlphaFoldDB" id="A0A1Y6J014"/>
<dbReference type="Pfam" id="PF00672">
    <property type="entry name" value="HAMP"/>
    <property type="match status" value="1"/>
</dbReference>
<dbReference type="Gene3D" id="1.10.287.950">
    <property type="entry name" value="Methyl-accepting chemotaxis protein"/>
    <property type="match status" value="1"/>
</dbReference>
<keyword evidence="2" id="KW-0997">Cell inner membrane</keyword>
<dbReference type="GO" id="GO:0006935">
    <property type="term" value="P:chemotaxis"/>
    <property type="evidence" value="ECO:0007669"/>
    <property type="project" value="InterPro"/>
</dbReference>
<dbReference type="CDD" id="cd06225">
    <property type="entry name" value="HAMP"/>
    <property type="match status" value="1"/>
</dbReference>
<dbReference type="GO" id="GO:0004888">
    <property type="term" value="F:transmembrane signaling receptor activity"/>
    <property type="evidence" value="ECO:0007669"/>
    <property type="project" value="InterPro"/>
</dbReference>
<dbReference type="InterPro" id="IPR024478">
    <property type="entry name" value="HlyB_4HB_MCP"/>
</dbReference>
<keyword evidence="7" id="KW-1133">Transmembrane helix</keyword>
<dbReference type="Pfam" id="PF00015">
    <property type="entry name" value="MCPsignal"/>
    <property type="match status" value="1"/>
</dbReference>
<dbReference type="EMBL" id="FXXI01000005">
    <property type="protein sequence ID" value="SMS01623.1"/>
    <property type="molecule type" value="Genomic_DNA"/>
</dbReference>
<evidence type="ECO:0000313" key="11">
    <source>
        <dbReference type="EMBL" id="SMS01623.1"/>
    </source>
</evidence>
<evidence type="ECO:0000259" key="8">
    <source>
        <dbReference type="PROSITE" id="PS50111"/>
    </source>
</evidence>
<organism evidence="11 12">
    <name type="scientific">Vibrio mangrovi</name>
    <dbReference type="NCBI Taxonomy" id="474394"/>
    <lineage>
        <taxon>Bacteria</taxon>
        <taxon>Pseudomonadati</taxon>
        <taxon>Pseudomonadota</taxon>
        <taxon>Gammaproteobacteria</taxon>
        <taxon>Vibrionales</taxon>
        <taxon>Vibrionaceae</taxon>
        <taxon>Vibrio</taxon>
    </lineage>
</organism>
<dbReference type="PANTHER" id="PTHR32089">
    <property type="entry name" value="METHYL-ACCEPTING CHEMOTAXIS PROTEIN MCPB"/>
    <property type="match status" value="1"/>
</dbReference>
<feature type="domain" description="Methyl-accepting transducer" evidence="8">
    <location>
        <begin position="388"/>
        <end position="624"/>
    </location>
</feature>
<keyword evidence="7" id="KW-0812">Transmembrane</keyword>
<accession>A0A1Y6J014</accession>
<keyword evidence="2" id="KW-1003">Cell membrane</keyword>
<keyword evidence="6" id="KW-0175">Coiled coil</keyword>
<keyword evidence="3 5" id="KW-0807">Transducer</keyword>
<feature type="transmembrane region" description="Helical" evidence="7">
    <location>
        <begin position="7"/>
        <end position="29"/>
    </location>
</feature>
<dbReference type="PROSITE" id="PS50885">
    <property type="entry name" value="HAMP"/>
    <property type="match status" value="1"/>
</dbReference>
<dbReference type="InterPro" id="IPR004090">
    <property type="entry name" value="Chemotax_Me-accpt_rcpt"/>
</dbReference>
<dbReference type="CDD" id="cd11386">
    <property type="entry name" value="MCP_signal"/>
    <property type="match status" value="1"/>
</dbReference>
<evidence type="ECO:0000256" key="3">
    <source>
        <dbReference type="ARBA" id="ARBA00023224"/>
    </source>
</evidence>